<dbReference type="SUPFAM" id="SSF57850">
    <property type="entry name" value="RING/U-box"/>
    <property type="match status" value="2"/>
</dbReference>
<sequence>MYFYHLKFELYVPSTNDQTLKLYDSISLTSRKETSENNNSSRLYFVPEDIFQELPSHQSTSDKNNLFLQRDNNFNKSKTKSKARSKSVDQSKNFSLSEIPLIPPTPVSSVPASSSNKIISRRKSFASTSSFQPTEDSTLPLDKTHDFRFGNIEIEWFDNIEANMSGEQQNQTDETYANVINNSQNGNDNETNSPSESYLTTPISEDIQSSSTKKSKSKAVNPPAGKFVPLRSGKTNLSYGILHLYRDPKEIPSSNEDREINNISNLDNDDLKSSKQQESNSWKTVRDEKHDNIPGLVGINETILAVLAVPSYTTAPDFLGFVAPVRKYVSHLRFIRDSAPNKFIVLMKFRHARAARDFYKQFNGRPFSSMEPEICHVVYIKSIEFKSISTPPYAFPFLHDPFLPSSEVDSISSTQGVKIQQTTSPLHELPTCPVCLERMDASVTGLLTILCQHTFHCDCLSKWGDSSCPVCRYSQKRNYYDTSLEQNECGVCRATENLWICLVCGNIGCGRYQEAHAYHHYKETFHLYALELETQRVWDYAGDGYVHRLIQNKTDGKLVELPSPDTQPQLQQPRNDQVNQDKLDAIGLEYSYLLSTQLSSQRTYYEEKLDSVTLQLSKLTNQYQQLADEVSTLKRDKDEIRREKEILEKDKIPSLIKEKKSVEKKVEKFTEKSEKLERELRDEKEMTKSLLTKQVYIQTQLDNRDSKIKDLEEQIRDLMFFFQAQENPEIAGGDVIVSGSSNTGSGKKKRGKK</sequence>
<dbReference type="STRING" id="1432141.A0A015LPN1"/>
<dbReference type="GO" id="GO:0016567">
    <property type="term" value="P:protein ubiquitination"/>
    <property type="evidence" value="ECO:0007669"/>
    <property type="project" value="TreeGrafter"/>
</dbReference>
<dbReference type="Pfam" id="PF07576">
    <property type="entry name" value="BRAP2"/>
    <property type="match status" value="1"/>
</dbReference>
<dbReference type="PANTHER" id="PTHR24007:SF7">
    <property type="entry name" value="BRCA1-ASSOCIATED PROTEIN"/>
    <property type="match status" value="1"/>
</dbReference>
<evidence type="ECO:0000256" key="2">
    <source>
        <dbReference type="ARBA" id="ARBA00022771"/>
    </source>
</evidence>
<evidence type="ECO:0000313" key="10">
    <source>
        <dbReference type="Proteomes" id="UP000022910"/>
    </source>
</evidence>
<evidence type="ECO:0000256" key="4">
    <source>
        <dbReference type="PROSITE-ProRule" id="PRU00502"/>
    </source>
</evidence>
<feature type="compositionally biased region" description="Basic and acidic residues" evidence="6">
    <location>
        <begin position="250"/>
        <end position="260"/>
    </location>
</feature>
<name>A0A015LPN1_RHIIW</name>
<dbReference type="PROSITE" id="PS50271">
    <property type="entry name" value="ZF_UBP"/>
    <property type="match status" value="1"/>
</dbReference>
<dbReference type="InterPro" id="IPR013083">
    <property type="entry name" value="Znf_RING/FYVE/PHD"/>
</dbReference>
<feature type="region of interest" description="Disordered" evidence="6">
    <location>
        <begin position="558"/>
        <end position="577"/>
    </location>
</feature>
<dbReference type="GO" id="GO:0007265">
    <property type="term" value="P:Ras protein signal transduction"/>
    <property type="evidence" value="ECO:0007669"/>
    <property type="project" value="TreeGrafter"/>
</dbReference>
<evidence type="ECO:0000256" key="1">
    <source>
        <dbReference type="ARBA" id="ARBA00022723"/>
    </source>
</evidence>
<dbReference type="AlphaFoldDB" id="A0A015LPN1"/>
<proteinExistence type="predicted"/>
<feature type="compositionally biased region" description="Polar residues" evidence="6">
    <location>
        <begin position="56"/>
        <end position="75"/>
    </location>
</feature>
<dbReference type="Gene3D" id="3.30.40.10">
    <property type="entry name" value="Zinc/RING finger domain, C3HC4 (zinc finger)"/>
    <property type="match status" value="2"/>
</dbReference>
<dbReference type="PROSITE" id="PS50089">
    <property type="entry name" value="ZF_RING_2"/>
    <property type="match status" value="1"/>
</dbReference>
<dbReference type="InterPro" id="IPR001841">
    <property type="entry name" value="Znf_RING"/>
</dbReference>
<dbReference type="CDD" id="cd12717">
    <property type="entry name" value="RRM_ETP1"/>
    <property type="match status" value="1"/>
</dbReference>
<feature type="region of interest" description="Disordered" evidence="6">
    <location>
        <begin position="56"/>
        <end position="91"/>
    </location>
</feature>
<evidence type="ECO:0000259" key="8">
    <source>
        <dbReference type="PROSITE" id="PS50271"/>
    </source>
</evidence>
<evidence type="ECO:0000256" key="3">
    <source>
        <dbReference type="ARBA" id="ARBA00022833"/>
    </source>
</evidence>
<dbReference type="EMBL" id="JEMT01027586">
    <property type="protein sequence ID" value="EXX56673.1"/>
    <property type="molecule type" value="Genomic_DNA"/>
</dbReference>
<feature type="coiled-coil region" evidence="5">
    <location>
        <begin position="609"/>
        <end position="693"/>
    </location>
</feature>
<dbReference type="OrthoDB" id="273556at2759"/>
<dbReference type="InterPro" id="IPR001607">
    <property type="entry name" value="Znf_UBP"/>
</dbReference>
<keyword evidence="2 4" id="KW-0863">Zinc-finger</keyword>
<gene>
    <name evidence="9" type="ORF">RirG_214060</name>
</gene>
<dbReference type="HOGENOM" id="CLU_009969_0_1_1"/>
<feature type="region of interest" description="Disordered" evidence="6">
    <location>
        <begin position="732"/>
        <end position="753"/>
    </location>
</feature>
<keyword evidence="10" id="KW-1185">Reference proteome</keyword>
<evidence type="ECO:0000259" key="7">
    <source>
        <dbReference type="PROSITE" id="PS50089"/>
    </source>
</evidence>
<dbReference type="GO" id="GO:0061630">
    <property type="term" value="F:ubiquitin protein ligase activity"/>
    <property type="evidence" value="ECO:0007669"/>
    <property type="project" value="TreeGrafter"/>
</dbReference>
<reference evidence="9 10" key="1">
    <citation type="submission" date="2014-02" db="EMBL/GenBank/DDBJ databases">
        <title>Single nucleus genome sequencing reveals high similarity among nuclei of an endomycorrhizal fungus.</title>
        <authorList>
            <person name="Lin K."/>
            <person name="Geurts R."/>
            <person name="Zhang Z."/>
            <person name="Limpens E."/>
            <person name="Saunders D.G."/>
            <person name="Mu D."/>
            <person name="Pang E."/>
            <person name="Cao H."/>
            <person name="Cha H."/>
            <person name="Lin T."/>
            <person name="Zhou Q."/>
            <person name="Shang Y."/>
            <person name="Li Y."/>
            <person name="Ivanov S."/>
            <person name="Sharma T."/>
            <person name="Velzen R.V."/>
            <person name="Ruijter N.D."/>
            <person name="Aanen D.K."/>
            <person name="Win J."/>
            <person name="Kamoun S."/>
            <person name="Bisseling T."/>
            <person name="Huang S."/>
        </authorList>
    </citation>
    <scope>NUCLEOTIDE SEQUENCE [LARGE SCALE GENOMIC DNA]</scope>
    <source>
        <strain evidence="10">DAOM197198w</strain>
    </source>
</reference>
<evidence type="ECO:0000256" key="5">
    <source>
        <dbReference type="SAM" id="Coils"/>
    </source>
</evidence>
<keyword evidence="3" id="KW-0862">Zinc</keyword>
<dbReference type="Proteomes" id="UP000022910">
    <property type="component" value="Unassembled WGS sequence"/>
</dbReference>
<dbReference type="PANTHER" id="PTHR24007">
    <property type="entry name" value="BRCA1-ASSOCIATED PROTEIN"/>
    <property type="match status" value="1"/>
</dbReference>
<keyword evidence="1" id="KW-0479">Metal-binding</keyword>
<dbReference type="SMR" id="A0A015LPN1"/>
<feature type="compositionally biased region" description="Polar residues" evidence="6">
    <location>
        <begin position="564"/>
        <end position="577"/>
    </location>
</feature>
<dbReference type="InterPro" id="IPR047243">
    <property type="entry name" value="RING-H2_BRAP2"/>
</dbReference>
<dbReference type="GO" id="GO:0005737">
    <property type="term" value="C:cytoplasm"/>
    <property type="evidence" value="ECO:0007669"/>
    <property type="project" value="TreeGrafter"/>
</dbReference>
<organism evidence="9 10">
    <name type="scientific">Rhizophagus irregularis (strain DAOM 197198w)</name>
    <name type="common">Glomus intraradices</name>
    <dbReference type="NCBI Taxonomy" id="1432141"/>
    <lineage>
        <taxon>Eukaryota</taxon>
        <taxon>Fungi</taxon>
        <taxon>Fungi incertae sedis</taxon>
        <taxon>Mucoromycota</taxon>
        <taxon>Glomeromycotina</taxon>
        <taxon>Glomeromycetes</taxon>
        <taxon>Glomerales</taxon>
        <taxon>Glomeraceae</taxon>
        <taxon>Rhizophagus</taxon>
    </lineage>
</organism>
<feature type="domain" description="UBP-type" evidence="8">
    <location>
        <begin position="466"/>
        <end position="565"/>
    </location>
</feature>
<dbReference type="Pfam" id="PF13639">
    <property type="entry name" value="zf-RING_2"/>
    <property type="match status" value="1"/>
</dbReference>
<dbReference type="GO" id="GO:0008270">
    <property type="term" value="F:zinc ion binding"/>
    <property type="evidence" value="ECO:0007669"/>
    <property type="project" value="UniProtKB-KW"/>
</dbReference>
<dbReference type="InterPro" id="IPR011422">
    <property type="entry name" value="BRAP2/ETP1_RRM"/>
</dbReference>
<feature type="region of interest" description="Disordered" evidence="6">
    <location>
        <begin position="179"/>
        <end position="231"/>
    </location>
</feature>
<comment type="caution">
    <text evidence="9">The sequence shown here is derived from an EMBL/GenBank/DDBJ whole genome shotgun (WGS) entry which is preliminary data.</text>
</comment>
<feature type="compositionally biased region" description="Polar residues" evidence="6">
    <location>
        <begin position="179"/>
        <end position="208"/>
    </location>
</feature>
<evidence type="ECO:0000313" key="9">
    <source>
        <dbReference type="EMBL" id="EXX56673.1"/>
    </source>
</evidence>
<dbReference type="CDD" id="cd16457">
    <property type="entry name" value="RING-H2_BRAP2"/>
    <property type="match status" value="1"/>
</dbReference>
<dbReference type="SMART" id="SM00184">
    <property type="entry name" value="RING"/>
    <property type="match status" value="1"/>
</dbReference>
<evidence type="ECO:0000256" key="6">
    <source>
        <dbReference type="SAM" id="MobiDB-lite"/>
    </source>
</evidence>
<dbReference type="InterPro" id="IPR034931">
    <property type="entry name" value="ETP1_RRM"/>
</dbReference>
<dbReference type="SMART" id="SM00290">
    <property type="entry name" value="ZnF_UBP"/>
    <property type="match status" value="1"/>
</dbReference>
<keyword evidence="5" id="KW-0175">Coiled coil</keyword>
<dbReference type="Pfam" id="PF02148">
    <property type="entry name" value="zf-UBP"/>
    <property type="match status" value="1"/>
</dbReference>
<feature type="domain" description="RING-type" evidence="7">
    <location>
        <begin position="432"/>
        <end position="472"/>
    </location>
</feature>
<accession>A0A015LPN1</accession>
<feature type="region of interest" description="Disordered" evidence="6">
    <location>
        <begin position="250"/>
        <end position="286"/>
    </location>
</feature>
<protein>
    <submittedName>
        <fullName evidence="9">Etp1p</fullName>
    </submittedName>
</protein>